<keyword evidence="2" id="KW-1185">Reference proteome</keyword>
<name>A0AAV3P449_LITER</name>
<comment type="caution">
    <text evidence="1">The sequence shown here is derived from an EMBL/GenBank/DDBJ whole genome shotgun (WGS) entry which is preliminary data.</text>
</comment>
<protein>
    <recommendedName>
        <fullName evidence="3">Secreted protein</fullName>
    </recommendedName>
</protein>
<reference evidence="1 2" key="1">
    <citation type="submission" date="2024-01" db="EMBL/GenBank/DDBJ databases">
        <title>The complete chloroplast genome sequence of Lithospermum erythrorhizon: insights into the phylogenetic relationship among Boraginaceae species and the maternal lineages of purple gromwells.</title>
        <authorList>
            <person name="Okada T."/>
            <person name="Watanabe K."/>
        </authorList>
    </citation>
    <scope>NUCLEOTIDE SEQUENCE [LARGE SCALE GENOMIC DNA]</scope>
</reference>
<gene>
    <name evidence="1" type="ORF">LIER_06059</name>
</gene>
<organism evidence="1 2">
    <name type="scientific">Lithospermum erythrorhizon</name>
    <name type="common">Purple gromwell</name>
    <name type="synonym">Lithospermum officinale var. erythrorhizon</name>
    <dbReference type="NCBI Taxonomy" id="34254"/>
    <lineage>
        <taxon>Eukaryota</taxon>
        <taxon>Viridiplantae</taxon>
        <taxon>Streptophyta</taxon>
        <taxon>Embryophyta</taxon>
        <taxon>Tracheophyta</taxon>
        <taxon>Spermatophyta</taxon>
        <taxon>Magnoliopsida</taxon>
        <taxon>eudicotyledons</taxon>
        <taxon>Gunneridae</taxon>
        <taxon>Pentapetalae</taxon>
        <taxon>asterids</taxon>
        <taxon>lamiids</taxon>
        <taxon>Boraginales</taxon>
        <taxon>Boraginaceae</taxon>
        <taxon>Boraginoideae</taxon>
        <taxon>Lithospermeae</taxon>
        <taxon>Lithospermum</taxon>
    </lineage>
</organism>
<dbReference type="EMBL" id="BAABME010000861">
    <property type="protein sequence ID" value="GAA0146008.1"/>
    <property type="molecule type" value="Genomic_DNA"/>
</dbReference>
<evidence type="ECO:0000313" key="1">
    <source>
        <dbReference type="EMBL" id="GAA0146008.1"/>
    </source>
</evidence>
<evidence type="ECO:0008006" key="3">
    <source>
        <dbReference type="Google" id="ProtNLM"/>
    </source>
</evidence>
<sequence>MLGRRLLLCLSRCQVLPHEPAGTGCTHPRKTPHSIHGTIGTVGQVVFTATTVRDHLCATEGCEGAGAGGLPGRSSFSGGMGTL</sequence>
<dbReference type="AlphaFoldDB" id="A0AAV3P449"/>
<accession>A0AAV3P449</accession>
<proteinExistence type="predicted"/>
<evidence type="ECO:0000313" key="2">
    <source>
        <dbReference type="Proteomes" id="UP001454036"/>
    </source>
</evidence>
<dbReference type="Proteomes" id="UP001454036">
    <property type="component" value="Unassembled WGS sequence"/>
</dbReference>